<feature type="chain" id="PRO_5004163512" description="START domain-containing protein" evidence="2">
    <location>
        <begin position="19"/>
        <end position="260"/>
    </location>
</feature>
<accession>Q01VV7</accession>
<dbReference type="AlphaFoldDB" id="Q01VV7"/>
<dbReference type="InParanoid" id="Q01VV7"/>
<dbReference type="eggNOG" id="ENOG5031TFA">
    <property type="taxonomic scope" value="Bacteria"/>
</dbReference>
<feature type="signal peptide" evidence="2">
    <location>
        <begin position="1"/>
        <end position="18"/>
    </location>
</feature>
<organism evidence="3">
    <name type="scientific">Solibacter usitatus (strain Ellin6076)</name>
    <dbReference type="NCBI Taxonomy" id="234267"/>
    <lineage>
        <taxon>Bacteria</taxon>
        <taxon>Pseudomonadati</taxon>
        <taxon>Acidobacteriota</taxon>
        <taxon>Terriglobia</taxon>
        <taxon>Bryobacterales</taxon>
        <taxon>Solibacteraceae</taxon>
        <taxon>Candidatus Solibacter</taxon>
    </lineage>
</organism>
<keyword evidence="2" id="KW-0732">Signal</keyword>
<dbReference type="Gene3D" id="3.30.530.20">
    <property type="match status" value="1"/>
</dbReference>
<protein>
    <recommendedName>
        <fullName evidence="4">START domain-containing protein</fullName>
    </recommendedName>
</protein>
<evidence type="ECO:0000256" key="2">
    <source>
        <dbReference type="SAM" id="SignalP"/>
    </source>
</evidence>
<sequence precursor="true">MRWIALAALLSLPALAGAAELKPKTLDAFNQYVRQTEEHMAASKTFLWADESPDRLRRVQQGEAVVSPFHERPEVKIKDGLIHDWVGSIFIPGVSMERVLAMVQDYNHHKDVYKPDVLDSKLLSRDGETFHIYLRVLKKKVITVVLNTEHEVKYSRVDANKWRSVSRSTKVAEVENPGKKDEREKPPDTGEGFLWRLYSYWRFEERDGGVYLECQALSLTRDVPTGLGWLIEPIIRNLPKESLENTLRSTRTALTANRDR</sequence>
<feature type="region of interest" description="Disordered" evidence="1">
    <location>
        <begin position="168"/>
        <end position="187"/>
    </location>
</feature>
<evidence type="ECO:0000313" key="3">
    <source>
        <dbReference type="EMBL" id="ABJ86208.1"/>
    </source>
</evidence>
<name>Q01VV7_SOLUE</name>
<dbReference type="InterPro" id="IPR023393">
    <property type="entry name" value="START-like_dom_sf"/>
</dbReference>
<proteinExistence type="predicted"/>
<gene>
    <name evidence="3" type="ordered locus">Acid_5255</name>
</gene>
<evidence type="ECO:0008006" key="4">
    <source>
        <dbReference type="Google" id="ProtNLM"/>
    </source>
</evidence>
<dbReference type="HOGENOM" id="CLU_1073250_0_0_0"/>
<dbReference type="OrthoDB" id="115752at2"/>
<dbReference type="KEGG" id="sus:Acid_5255"/>
<dbReference type="STRING" id="234267.Acid_5255"/>
<evidence type="ECO:0000256" key="1">
    <source>
        <dbReference type="SAM" id="MobiDB-lite"/>
    </source>
</evidence>
<dbReference type="EMBL" id="CP000473">
    <property type="protein sequence ID" value="ABJ86208.1"/>
    <property type="molecule type" value="Genomic_DNA"/>
</dbReference>
<reference evidence="3" key="1">
    <citation type="submission" date="2006-10" db="EMBL/GenBank/DDBJ databases">
        <title>Complete sequence of Solibacter usitatus Ellin6076.</title>
        <authorList>
            <consortium name="US DOE Joint Genome Institute"/>
            <person name="Copeland A."/>
            <person name="Lucas S."/>
            <person name="Lapidus A."/>
            <person name="Barry K."/>
            <person name="Detter J.C."/>
            <person name="Glavina del Rio T."/>
            <person name="Hammon N."/>
            <person name="Israni S."/>
            <person name="Dalin E."/>
            <person name="Tice H."/>
            <person name="Pitluck S."/>
            <person name="Thompson L.S."/>
            <person name="Brettin T."/>
            <person name="Bruce D."/>
            <person name="Han C."/>
            <person name="Tapia R."/>
            <person name="Gilna P."/>
            <person name="Schmutz J."/>
            <person name="Larimer F."/>
            <person name="Land M."/>
            <person name="Hauser L."/>
            <person name="Kyrpides N."/>
            <person name="Mikhailova N."/>
            <person name="Janssen P.H."/>
            <person name="Kuske C.R."/>
            <person name="Richardson P."/>
        </authorList>
    </citation>
    <scope>NUCLEOTIDE SEQUENCE</scope>
    <source>
        <strain evidence="3">Ellin6076</strain>
    </source>
</reference>
<feature type="compositionally biased region" description="Basic and acidic residues" evidence="1">
    <location>
        <begin position="170"/>
        <end position="187"/>
    </location>
</feature>